<feature type="domain" description="Alpha-N-acetylglucosaminidase C-terminal" evidence="12">
    <location>
        <begin position="508"/>
        <end position="803"/>
    </location>
</feature>
<evidence type="ECO:0000313" key="14">
    <source>
        <dbReference type="Proteomes" id="UP000244005"/>
    </source>
</evidence>
<evidence type="ECO:0000313" key="13">
    <source>
        <dbReference type="EMBL" id="PTQ29310.1"/>
    </source>
</evidence>
<evidence type="ECO:0000256" key="8">
    <source>
        <dbReference type="ARBA" id="ARBA00072202"/>
    </source>
</evidence>
<evidence type="ECO:0000256" key="7">
    <source>
        <dbReference type="ARBA" id="ARBA00066522"/>
    </source>
</evidence>
<dbReference type="Gene3D" id="3.20.20.80">
    <property type="entry name" value="Glycosidases"/>
    <property type="match status" value="1"/>
</dbReference>
<keyword evidence="3" id="KW-0325">Glycoprotein</keyword>
<dbReference type="Pfam" id="PF12972">
    <property type="entry name" value="NAGLU_C"/>
    <property type="match status" value="1"/>
</dbReference>
<evidence type="ECO:0000256" key="6">
    <source>
        <dbReference type="ARBA" id="ARBA00060996"/>
    </source>
</evidence>
<name>A0A2R6W629_MARPO</name>
<dbReference type="SUPFAM" id="SSF51445">
    <property type="entry name" value="(Trans)glycosidases"/>
    <property type="match status" value="1"/>
</dbReference>
<dbReference type="InterPro" id="IPR024240">
    <property type="entry name" value="NAGLU_N"/>
</dbReference>
<keyword evidence="4" id="KW-0326">Glycosidase</keyword>
<protein>
    <recommendedName>
        <fullName evidence="8">Alpha-N-acetylglucosaminidase</fullName>
        <ecNumber evidence="7">3.2.1.50</ecNumber>
    </recommendedName>
</protein>
<evidence type="ECO:0000256" key="3">
    <source>
        <dbReference type="ARBA" id="ARBA00023180"/>
    </source>
</evidence>
<organism evidence="13 14">
    <name type="scientific">Marchantia polymorpha</name>
    <name type="common">Common liverwort</name>
    <name type="synonym">Marchantia aquatica</name>
    <dbReference type="NCBI Taxonomy" id="3197"/>
    <lineage>
        <taxon>Eukaryota</taxon>
        <taxon>Viridiplantae</taxon>
        <taxon>Streptophyta</taxon>
        <taxon>Embryophyta</taxon>
        <taxon>Marchantiophyta</taxon>
        <taxon>Marchantiopsida</taxon>
        <taxon>Marchantiidae</taxon>
        <taxon>Marchantiales</taxon>
        <taxon>Marchantiaceae</taxon>
        <taxon>Marchantia</taxon>
    </lineage>
</organism>
<sequence length="816" mass="92367">MDSIMRRHDVTLALLCLVLSCIFVSGKCEGKFGLSSLAISKTDPVIQETAAKGVLRRLLPRHESSFELRIVSEENCGGKSCFYIDNHPSKNQAEGPEIRISGTSGVELCAGLYWYLKRWCGAHISWDKTGGKQLKTVPAPGLLPAVEPGGVHVQRPVPWSYYQNVVTSSYSFVWWTWERWEQEIDWMALQGINLPLAFTGQESIWQKVFKSNRFNLSQADLNDYFGGPAFLAWARMGNLHGWGGPLPQTWLDQQHQLQLKVLDRMRSLGMIPVLSAFSGNVPSALQRIFPSAKITRLGNWNTVDGDERWCCTYLLDPTDPLFVELGKAFVEQQIKEYNGTHHIYNCDTFNENLPPTNDPGYISTLGAAVYKAMSAGDNHAIWLMQGWLFATDDWFWKPPQMKALLHSVPVGQMIVLDLFADVKPVWQRSDHFYGIPYIWCMLHNFGGNLEMYGRVDTIGSAPIEALRSPNSTMVGVGMCMEGIEHNPVVYELMGEMSFRSEAVQLEDWISDYSSRRYGTASGGAQAAWKVLHHTIYNCQDGVADHNGDVIVEFPDKNPDLMYVTGNRDSLKLRGSFSLSGIRKPRGGGKLGHNPHLWYSQADAVRALGLLLSSADELGEGLPYRYDLVDLTRQVLSKRANELYTNILAAYGSRKVENVQRFGNSLLELFSDIDKLLASCEGFLLGPWLESAKNLSTNPEEKILYEWNARTQITMWFDNTDEKPSSLHDYANKMWSGLIQDYYLPRAALYISFLDHSLRENATFPFDMWRKQWIQLTNKWQTSHHSYPSKTVGDSLQIVKKLYIKYNVPSKLLVSSL</sequence>
<dbReference type="Gramene" id="Mp6g16860.1">
    <property type="protein sequence ID" value="Mp6g16860.1.cds"/>
    <property type="gene ID" value="Mp6g16860"/>
</dbReference>
<comment type="catalytic activity">
    <reaction evidence="5">
        <text>Hydrolysis of terminal non-reducing N-acetyl-D-glucosamine residues in N-acetyl-alpha-D-glucosaminides.</text>
        <dbReference type="EC" id="3.2.1.50"/>
    </reaction>
</comment>
<dbReference type="GO" id="GO:0004561">
    <property type="term" value="F:alpha-N-acetylglucosaminidase activity"/>
    <property type="evidence" value="ECO:0007669"/>
    <property type="project" value="UniProtKB-EC"/>
</dbReference>
<dbReference type="InterPro" id="IPR024732">
    <property type="entry name" value="NAGLU_C"/>
</dbReference>
<evidence type="ECO:0000256" key="5">
    <source>
        <dbReference type="ARBA" id="ARBA00052030"/>
    </source>
</evidence>
<dbReference type="GO" id="GO:0048731">
    <property type="term" value="P:system development"/>
    <property type="evidence" value="ECO:0007669"/>
    <property type="project" value="UniProtKB-ARBA"/>
</dbReference>
<dbReference type="AlphaFoldDB" id="A0A2R6W629"/>
<keyword evidence="14" id="KW-1185">Reference proteome</keyword>
<dbReference type="Pfam" id="PF05089">
    <property type="entry name" value="NAGLU"/>
    <property type="match status" value="1"/>
</dbReference>
<proteinExistence type="inferred from homology"/>
<evidence type="ECO:0000256" key="2">
    <source>
        <dbReference type="ARBA" id="ARBA00022801"/>
    </source>
</evidence>
<feature type="domain" description="Alpha-N-acetylglucosaminidase N-terminal" evidence="11">
    <location>
        <begin position="50"/>
        <end position="144"/>
    </location>
</feature>
<evidence type="ECO:0000259" key="12">
    <source>
        <dbReference type="Pfam" id="PF12972"/>
    </source>
</evidence>
<dbReference type="PANTHER" id="PTHR12872">
    <property type="entry name" value="ALPHA-N-ACETYLGLUCOSAMINIDASE"/>
    <property type="match status" value="1"/>
</dbReference>
<feature type="domain" description="Alpha-N-acetylglucosaminidase tim-barrel" evidence="10">
    <location>
        <begin position="161"/>
        <end position="499"/>
    </location>
</feature>
<dbReference type="OMA" id="YGQPFVW"/>
<comment type="similarity">
    <text evidence="6">Belongs to the glycosyl hydrolase 89 family.</text>
</comment>
<gene>
    <name evidence="13" type="ORF">MARPO_0144s0027</name>
</gene>
<dbReference type="InterPro" id="IPR029018">
    <property type="entry name" value="Hex-like_dom2"/>
</dbReference>
<accession>A0A2R6W629</accession>
<evidence type="ECO:0000259" key="11">
    <source>
        <dbReference type="Pfam" id="PF12971"/>
    </source>
</evidence>
<dbReference type="Gene3D" id="1.20.120.670">
    <property type="entry name" value="N-acetyl-b-d-glucoasminidase"/>
    <property type="match status" value="1"/>
</dbReference>
<evidence type="ECO:0000259" key="10">
    <source>
        <dbReference type="Pfam" id="PF05089"/>
    </source>
</evidence>
<dbReference type="Gene3D" id="3.30.379.10">
    <property type="entry name" value="Chitobiase/beta-hexosaminidase domain 2-like"/>
    <property type="match status" value="1"/>
</dbReference>
<feature type="signal peptide" evidence="9">
    <location>
        <begin position="1"/>
        <end position="26"/>
    </location>
</feature>
<dbReference type="PROSITE" id="PS51257">
    <property type="entry name" value="PROKAR_LIPOPROTEIN"/>
    <property type="match status" value="1"/>
</dbReference>
<evidence type="ECO:0000256" key="4">
    <source>
        <dbReference type="ARBA" id="ARBA00023295"/>
    </source>
</evidence>
<keyword evidence="1 9" id="KW-0732">Signal</keyword>
<dbReference type="FunFam" id="3.20.20.80:FF:000107">
    <property type="entry name" value="Alpha-N-acetylglucosaminidase family"/>
    <property type="match status" value="1"/>
</dbReference>
<dbReference type="GO" id="GO:0051781">
    <property type="term" value="P:positive regulation of cell division"/>
    <property type="evidence" value="ECO:0007669"/>
    <property type="project" value="EnsemblPlants"/>
</dbReference>
<evidence type="ECO:0000256" key="9">
    <source>
        <dbReference type="SAM" id="SignalP"/>
    </source>
</evidence>
<dbReference type="InterPro" id="IPR007781">
    <property type="entry name" value="NAGLU"/>
</dbReference>
<reference evidence="14" key="1">
    <citation type="journal article" date="2017" name="Cell">
        <title>Insights into land plant evolution garnered from the Marchantia polymorpha genome.</title>
        <authorList>
            <person name="Bowman J.L."/>
            <person name="Kohchi T."/>
            <person name="Yamato K.T."/>
            <person name="Jenkins J."/>
            <person name="Shu S."/>
            <person name="Ishizaki K."/>
            <person name="Yamaoka S."/>
            <person name="Nishihama R."/>
            <person name="Nakamura Y."/>
            <person name="Berger F."/>
            <person name="Adam C."/>
            <person name="Aki S.S."/>
            <person name="Althoff F."/>
            <person name="Araki T."/>
            <person name="Arteaga-Vazquez M.A."/>
            <person name="Balasubrmanian S."/>
            <person name="Barry K."/>
            <person name="Bauer D."/>
            <person name="Boehm C.R."/>
            <person name="Briginshaw L."/>
            <person name="Caballero-Perez J."/>
            <person name="Catarino B."/>
            <person name="Chen F."/>
            <person name="Chiyoda S."/>
            <person name="Chovatia M."/>
            <person name="Davies K.M."/>
            <person name="Delmans M."/>
            <person name="Demura T."/>
            <person name="Dierschke T."/>
            <person name="Dolan L."/>
            <person name="Dorantes-Acosta A.E."/>
            <person name="Eklund D.M."/>
            <person name="Florent S.N."/>
            <person name="Flores-Sandoval E."/>
            <person name="Fujiyama A."/>
            <person name="Fukuzawa H."/>
            <person name="Galik B."/>
            <person name="Grimanelli D."/>
            <person name="Grimwood J."/>
            <person name="Grossniklaus U."/>
            <person name="Hamada T."/>
            <person name="Haseloff J."/>
            <person name="Hetherington A.J."/>
            <person name="Higo A."/>
            <person name="Hirakawa Y."/>
            <person name="Hundley H.N."/>
            <person name="Ikeda Y."/>
            <person name="Inoue K."/>
            <person name="Inoue S.I."/>
            <person name="Ishida S."/>
            <person name="Jia Q."/>
            <person name="Kakita M."/>
            <person name="Kanazawa T."/>
            <person name="Kawai Y."/>
            <person name="Kawashima T."/>
            <person name="Kennedy M."/>
            <person name="Kinose K."/>
            <person name="Kinoshita T."/>
            <person name="Kohara Y."/>
            <person name="Koide E."/>
            <person name="Komatsu K."/>
            <person name="Kopischke S."/>
            <person name="Kubo M."/>
            <person name="Kyozuka J."/>
            <person name="Lagercrantz U."/>
            <person name="Lin S.S."/>
            <person name="Lindquist E."/>
            <person name="Lipzen A.M."/>
            <person name="Lu C.W."/>
            <person name="De Luna E."/>
            <person name="Martienssen R.A."/>
            <person name="Minamino N."/>
            <person name="Mizutani M."/>
            <person name="Mizutani M."/>
            <person name="Mochizuki N."/>
            <person name="Monte I."/>
            <person name="Mosher R."/>
            <person name="Nagasaki H."/>
            <person name="Nakagami H."/>
            <person name="Naramoto S."/>
            <person name="Nishitani K."/>
            <person name="Ohtani M."/>
            <person name="Okamoto T."/>
            <person name="Okumura M."/>
            <person name="Phillips J."/>
            <person name="Pollak B."/>
            <person name="Reinders A."/>
            <person name="Rovekamp M."/>
            <person name="Sano R."/>
            <person name="Sawa S."/>
            <person name="Schmid M.W."/>
            <person name="Shirakawa M."/>
            <person name="Solano R."/>
            <person name="Spunde A."/>
            <person name="Suetsugu N."/>
            <person name="Sugano S."/>
            <person name="Sugiyama A."/>
            <person name="Sun R."/>
            <person name="Suzuki Y."/>
            <person name="Takenaka M."/>
            <person name="Takezawa D."/>
            <person name="Tomogane H."/>
            <person name="Tsuzuki M."/>
            <person name="Ueda T."/>
            <person name="Umeda M."/>
            <person name="Ward J.M."/>
            <person name="Watanabe Y."/>
            <person name="Yazaki K."/>
            <person name="Yokoyama R."/>
            <person name="Yoshitake Y."/>
            <person name="Yotsui I."/>
            <person name="Zachgo S."/>
            <person name="Schmutz J."/>
        </authorList>
    </citation>
    <scope>NUCLEOTIDE SEQUENCE [LARGE SCALE GENOMIC DNA]</scope>
    <source>
        <strain evidence="14">Tak-1</strain>
    </source>
</reference>
<dbReference type="Proteomes" id="UP000244005">
    <property type="component" value="Unassembled WGS sequence"/>
</dbReference>
<feature type="chain" id="PRO_5015325504" description="Alpha-N-acetylglucosaminidase" evidence="9">
    <location>
        <begin position="27"/>
        <end position="816"/>
    </location>
</feature>
<keyword evidence="2" id="KW-0378">Hydrolase</keyword>
<dbReference type="OrthoDB" id="64736at2759"/>
<dbReference type="InterPro" id="IPR017853">
    <property type="entry name" value="GH"/>
</dbReference>
<dbReference type="EC" id="3.2.1.50" evidence="7"/>
<dbReference type="PANTHER" id="PTHR12872:SF1">
    <property type="entry name" value="ALPHA-N-ACETYLGLUCOSAMINIDASE"/>
    <property type="match status" value="1"/>
</dbReference>
<dbReference type="InterPro" id="IPR024733">
    <property type="entry name" value="NAGLU_tim-barrel"/>
</dbReference>
<dbReference type="EMBL" id="KZ772814">
    <property type="protein sequence ID" value="PTQ29310.1"/>
    <property type="molecule type" value="Genomic_DNA"/>
</dbReference>
<evidence type="ECO:0000256" key="1">
    <source>
        <dbReference type="ARBA" id="ARBA00022729"/>
    </source>
</evidence>
<dbReference type="Pfam" id="PF12971">
    <property type="entry name" value="NAGLU_N"/>
    <property type="match status" value="1"/>
</dbReference>